<dbReference type="GO" id="GO:0016787">
    <property type="term" value="F:hydrolase activity"/>
    <property type="evidence" value="ECO:0007669"/>
    <property type="project" value="UniProtKB-KW"/>
</dbReference>
<evidence type="ECO:0008006" key="13">
    <source>
        <dbReference type="Google" id="ProtNLM"/>
    </source>
</evidence>
<dbReference type="SMART" id="SM00393">
    <property type="entry name" value="R3H"/>
    <property type="match status" value="1"/>
</dbReference>
<dbReference type="InterPro" id="IPR001374">
    <property type="entry name" value="R3H_dom"/>
</dbReference>
<sequence length="407" mass="46920">MSNRNYYSRNQEHSQGQSTRLESWNSNQYESKFRQNNWGQEGSMSNQHREQWVRGRRGCEPCNREERGYDRNQRGYTTPGGDRRQFRGRGRGFYSRQNTPYDRPTNSRRFKDNVPSEEINTASLSPLDIKVNNLINAVQSQHPVIGQIIFTQICNENPTVLLQNAIQALRNCTINVLQNQQSGLYELKINGDKFAEGPFPSAKQAKSTLFENVFHDLKDKCFLITKKRNYEEVTTDEINKVKEEGNAPSSSNDLGENSKAYQMMLKMGWGGKGLGSQEQGQEKTVAELITENITKEGLGSKNVMEEIDRIMREFAQSTKLSTLAFDSSFTKEERARMHTIASKYHLKSKSEGKDENRRITISKKVDKWSIVSELLRNGLENESYKLQIPEKFKYLWIDSLSSDEEEC</sequence>
<dbReference type="Pfam" id="PF01424">
    <property type="entry name" value="R3H"/>
    <property type="match status" value="1"/>
</dbReference>
<evidence type="ECO:0000313" key="12">
    <source>
        <dbReference type="Proteomes" id="UP001152888"/>
    </source>
</evidence>
<dbReference type="GO" id="GO:0003677">
    <property type="term" value="F:DNA binding"/>
    <property type="evidence" value="ECO:0007669"/>
    <property type="project" value="UniProtKB-ARBA"/>
</dbReference>
<keyword evidence="7" id="KW-0539">Nucleus</keyword>
<dbReference type="Pfam" id="PF01585">
    <property type="entry name" value="G-patch"/>
    <property type="match status" value="1"/>
</dbReference>
<dbReference type="Gene3D" id="3.30.1370.50">
    <property type="entry name" value="R3H-like domain"/>
    <property type="match status" value="1"/>
</dbReference>
<evidence type="ECO:0000313" key="11">
    <source>
        <dbReference type="EMBL" id="CAH1985759.1"/>
    </source>
</evidence>
<keyword evidence="12" id="KW-1185">Reference proteome</keyword>
<dbReference type="EMBL" id="CAKOFQ010006986">
    <property type="protein sequence ID" value="CAH1985759.1"/>
    <property type="molecule type" value="Genomic_DNA"/>
</dbReference>
<comment type="caution">
    <text evidence="11">The sequence shown here is derived from an EMBL/GenBank/DDBJ whole genome shotgun (WGS) entry which is preliminary data.</text>
</comment>
<evidence type="ECO:0000259" key="9">
    <source>
        <dbReference type="PROSITE" id="PS50174"/>
    </source>
</evidence>
<name>A0A9P0KZU2_ACAOB</name>
<keyword evidence="4" id="KW-0347">Helicase</keyword>
<keyword evidence="5" id="KW-0067">ATP-binding</keyword>
<dbReference type="SUPFAM" id="SSF82708">
    <property type="entry name" value="R3H domain"/>
    <property type="match status" value="1"/>
</dbReference>
<evidence type="ECO:0000256" key="8">
    <source>
        <dbReference type="SAM" id="MobiDB-lite"/>
    </source>
</evidence>
<evidence type="ECO:0000256" key="5">
    <source>
        <dbReference type="ARBA" id="ARBA00022840"/>
    </source>
</evidence>
<dbReference type="OrthoDB" id="2359216at2759"/>
<protein>
    <recommendedName>
        <fullName evidence="13">NF-kappa-B-repressing factor</fullName>
    </recommendedName>
</protein>
<comment type="subcellular location">
    <subcellularLocation>
        <location evidence="1">Nucleus</location>
    </subcellularLocation>
</comment>
<evidence type="ECO:0000256" key="3">
    <source>
        <dbReference type="ARBA" id="ARBA00022801"/>
    </source>
</evidence>
<feature type="region of interest" description="Disordered" evidence="8">
    <location>
        <begin position="60"/>
        <end position="108"/>
    </location>
</feature>
<evidence type="ECO:0000256" key="7">
    <source>
        <dbReference type="ARBA" id="ARBA00023242"/>
    </source>
</evidence>
<evidence type="ECO:0000256" key="2">
    <source>
        <dbReference type="ARBA" id="ARBA00022741"/>
    </source>
</evidence>
<dbReference type="FunFam" id="3.30.1370.50:FF:000002">
    <property type="entry name" value="Immunoglobulin mu DNA-binding protein 2"/>
    <property type="match status" value="1"/>
</dbReference>
<keyword evidence="6" id="KW-0694">RNA-binding</keyword>
<accession>A0A9P0KZU2</accession>
<dbReference type="GO" id="GO:0005634">
    <property type="term" value="C:nucleus"/>
    <property type="evidence" value="ECO:0007669"/>
    <property type="project" value="UniProtKB-SubCell"/>
</dbReference>
<organism evidence="11 12">
    <name type="scientific">Acanthoscelides obtectus</name>
    <name type="common">Bean weevil</name>
    <name type="synonym">Bruchus obtectus</name>
    <dbReference type="NCBI Taxonomy" id="200917"/>
    <lineage>
        <taxon>Eukaryota</taxon>
        <taxon>Metazoa</taxon>
        <taxon>Ecdysozoa</taxon>
        <taxon>Arthropoda</taxon>
        <taxon>Hexapoda</taxon>
        <taxon>Insecta</taxon>
        <taxon>Pterygota</taxon>
        <taxon>Neoptera</taxon>
        <taxon>Endopterygota</taxon>
        <taxon>Coleoptera</taxon>
        <taxon>Polyphaga</taxon>
        <taxon>Cucujiformia</taxon>
        <taxon>Chrysomeloidea</taxon>
        <taxon>Chrysomelidae</taxon>
        <taxon>Bruchinae</taxon>
        <taxon>Bruchini</taxon>
        <taxon>Acanthoscelides</taxon>
    </lineage>
</organism>
<proteinExistence type="predicted"/>
<dbReference type="SMART" id="SM00443">
    <property type="entry name" value="G_patch"/>
    <property type="match status" value="1"/>
</dbReference>
<dbReference type="PROSITE" id="PS51061">
    <property type="entry name" value="R3H"/>
    <property type="match status" value="1"/>
</dbReference>
<dbReference type="InterPro" id="IPR036867">
    <property type="entry name" value="R3H_dom_sf"/>
</dbReference>
<keyword evidence="3" id="KW-0378">Hydrolase</keyword>
<feature type="domain" description="R3H" evidence="10">
    <location>
        <begin position="301"/>
        <end position="365"/>
    </location>
</feature>
<dbReference type="GO" id="GO:0004386">
    <property type="term" value="F:helicase activity"/>
    <property type="evidence" value="ECO:0007669"/>
    <property type="project" value="UniProtKB-KW"/>
</dbReference>
<evidence type="ECO:0000256" key="4">
    <source>
        <dbReference type="ARBA" id="ARBA00022806"/>
    </source>
</evidence>
<reference evidence="11" key="1">
    <citation type="submission" date="2022-03" db="EMBL/GenBank/DDBJ databases">
        <authorList>
            <person name="Sayadi A."/>
        </authorList>
    </citation>
    <scope>NUCLEOTIDE SEQUENCE</scope>
</reference>
<feature type="domain" description="G-patch" evidence="9">
    <location>
        <begin position="256"/>
        <end position="303"/>
    </location>
</feature>
<dbReference type="InterPro" id="IPR000467">
    <property type="entry name" value="G_patch_dom"/>
</dbReference>
<gene>
    <name evidence="11" type="ORF">ACAOBT_LOCUS16868</name>
</gene>
<dbReference type="GO" id="GO:0003723">
    <property type="term" value="F:RNA binding"/>
    <property type="evidence" value="ECO:0007669"/>
    <property type="project" value="UniProtKB-KW"/>
</dbReference>
<evidence type="ECO:0000256" key="6">
    <source>
        <dbReference type="ARBA" id="ARBA00022884"/>
    </source>
</evidence>
<dbReference type="Proteomes" id="UP001152888">
    <property type="component" value="Unassembled WGS sequence"/>
</dbReference>
<dbReference type="PROSITE" id="PS50174">
    <property type="entry name" value="G_PATCH"/>
    <property type="match status" value="1"/>
</dbReference>
<feature type="region of interest" description="Disordered" evidence="8">
    <location>
        <begin position="1"/>
        <end position="22"/>
    </location>
</feature>
<keyword evidence="2" id="KW-0547">Nucleotide-binding</keyword>
<evidence type="ECO:0000259" key="10">
    <source>
        <dbReference type="PROSITE" id="PS51061"/>
    </source>
</evidence>
<dbReference type="GO" id="GO:0005524">
    <property type="term" value="F:ATP binding"/>
    <property type="evidence" value="ECO:0007669"/>
    <property type="project" value="UniProtKB-KW"/>
</dbReference>
<dbReference type="AlphaFoldDB" id="A0A9P0KZU2"/>
<feature type="compositionally biased region" description="Basic and acidic residues" evidence="8">
    <location>
        <begin position="60"/>
        <end position="73"/>
    </location>
</feature>
<evidence type="ECO:0000256" key="1">
    <source>
        <dbReference type="ARBA" id="ARBA00004123"/>
    </source>
</evidence>